<evidence type="ECO:0000313" key="1">
    <source>
        <dbReference type="EMBL" id="JAD63209.1"/>
    </source>
</evidence>
<dbReference type="EMBL" id="GBRH01234686">
    <property type="protein sequence ID" value="JAD63209.1"/>
    <property type="molecule type" value="Transcribed_RNA"/>
</dbReference>
<organism evidence="1">
    <name type="scientific">Arundo donax</name>
    <name type="common">Giant reed</name>
    <name type="synonym">Donax arundinaceus</name>
    <dbReference type="NCBI Taxonomy" id="35708"/>
    <lineage>
        <taxon>Eukaryota</taxon>
        <taxon>Viridiplantae</taxon>
        <taxon>Streptophyta</taxon>
        <taxon>Embryophyta</taxon>
        <taxon>Tracheophyta</taxon>
        <taxon>Spermatophyta</taxon>
        <taxon>Magnoliopsida</taxon>
        <taxon>Liliopsida</taxon>
        <taxon>Poales</taxon>
        <taxon>Poaceae</taxon>
        <taxon>PACMAD clade</taxon>
        <taxon>Arundinoideae</taxon>
        <taxon>Arundineae</taxon>
        <taxon>Arundo</taxon>
    </lineage>
</organism>
<name>A0A0A9SK71_ARUDO</name>
<sequence length="37" mass="4101">MSPAFNLYGCCLIAQGHKIRHGIVQEPAVCCTYYSLL</sequence>
<accession>A0A0A9SK71</accession>
<dbReference type="AlphaFoldDB" id="A0A0A9SK71"/>
<proteinExistence type="predicted"/>
<protein>
    <submittedName>
        <fullName evidence="1">Uncharacterized protein</fullName>
    </submittedName>
</protein>
<reference evidence="1" key="2">
    <citation type="journal article" date="2015" name="Data Brief">
        <title>Shoot transcriptome of the giant reed, Arundo donax.</title>
        <authorList>
            <person name="Barrero R.A."/>
            <person name="Guerrero F.D."/>
            <person name="Moolhuijzen P."/>
            <person name="Goolsby J.A."/>
            <person name="Tidwell J."/>
            <person name="Bellgard S.E."/>
            <person name="Bellgard M.I."/>
        </authorList>
    </citation>
    <scope>NUCLEOTIDE SEQUENCE</scope>
    <source>
        <tissue evidence="1">Shoot tissue taken approximately 20 cm above the soil surface</tissue>
    </source>
</reference>
<reference evidence="1" key="1">
    <citation type="submission" date="2014-09" db="EMBL/GenBank/DDBJ databases">
        <authorList>
            <person name="Magalhaes I.L.F."/>
            <person name="Oliveira U."/>
            <person name="Santos F.R."/>
            <person name="Vidigal T.H.D.A."/>
            <person name="Brescovit A.D."/>
            <person name="Santos A.J."/>
        </authorList>
    </citation>
    <scope>NUCLEOTIDE SEQUENCE</scope>
    <source>
        <tissue evidence="1">Shoot tissue taken approximately 20 cm above the soil surface</tissue>
    </source>
</reference>